<keyword evidence="7 8" id="KW-0472">Membrane</keyword>
<evidence type="ECO:0000256" key="6">
    <source>
        <dbReference type="ARBA" id="ARBA00023065"/>
    </source>
</evidence>
<dbReference type="GeneID" id="38783152"/>
<evidence type="ECO:0000256" key="9">
    <source>
        <dbReference type="SAM" id="MobiDB-lite"/>
    </source>
</evidence>
<dbReference type="PANTHER" id="PTHR11040">
    <property type="entry name" value="ZINC/IRON TRANSPORTER"/>
    <property type="match status" value="1"/>
</dbReference>
<dbReference type="InterPro" id="IPR003689">
    <property type="entry name" value="ZIP"/>
</dbReference>
<evidence type="ECO:0000256" key="8">
    <source>
        <dbReference type="RuleBase" id="RU362088"/>
    </source>
</evidence>
<gene>
    <name evidence="10" type="ORF">SCP_0901140</name>
</gene>
<evidence type="ECO:0000256" key="3">
    <source>
        <dbReference type="ARBA" id="ARBA00022448"/>
    </source>
</evidence>
<dbReference type="InterPro" id="IPR004698">
    <property type="entry name" value="Zn/Fe_permease_fun/pln"/>
</dbReference>
<sequence length="416" mass="44477">MPFHLRLDHRCSPSQPPLHSPFPHRTLSPTLPQPFTSEIPLNNQKRPRTNLTMSSSDSTVNGVYCGTGGGANSYFHLRVASIFIIMATSGFGALFPVLSKRTRWLDAHLPDALFQTAKYFGSGVIIATAFIHLLSPAMAELGSPCLSAAWQDYPYALGICLISIFSIFIVELVAFRWGTAKLAKIGLSHDAHGHDIGQHASHAAHGPEMGVPSTSSVTGSVTMFADGGSEKDGQISRAEDIESGSSHLESVSDSPLAQIIGIGILEFGVLLHSILIGLTLAVDPNFKVLFVVLVFHQMFEGLGVGSRLAFMRLSPQYSYIPLVGACLYALTTPVGIAAGLGVRTTYNPNGPTASIVSGVLDAFSSGILIYTGLVELMAHEFVFNREMIESSNAKLCWALGCMMLGASLMALLGRWA</sequence>
<feature type="transmembrane region" description="Helical" evidence="8">
    <location>
        <begin position="79"/>
        <end position="98"/>
    </location>
</feature>
<evidence type="ECO:0000256" key="5">
    <source>
        <dbReference type="ARBA" id="ARBA00022989"/>
    </source>
</evidence>
<keyword evidence="4 8" id="KW-0812">Transmembrane</keyword>
<feature type="transmembrane region" description="Helical" evidence="8">
    <location>
        <begin position="155"/>
        <end position="175"/>
    </location>
</feature>
<dbReference type="PANTHER" id="PTHR11040:SF69">
    <property type="entry name" value="ZINC-REGULATED TRANSPORTER 2"/>
    <property type="match status" value="1"/>
</dbReference>
<feature type="region of interest" description="Disordered" evidence="9">
    <location>
        <begin position="1"/>
        <end position="54"/>
    </location>
</feature>
<dbReference type="STRING" id="139825.A0A401GVI5"/>
<keyword evidence="3 8" id="KW-0813">Transport</keyword>
<feature type="transmembrane region" description="Helical" evidence="8">
    <location>
        <begin position="322"/>
        <end position="342"/>
    </location>
</feature>
<keyword evidence="5 8" id="KW-1133">Transmembrane helix</keyword>
<feature type="transmembrane region" description="Helical" evidence="8">
    <location>
        <begin position="395"/>
        <end position="415"/>
    </location>
</feature>
<dbReference type="FunCoup" id="A0A401GVI5">
    <property type="interactions" value="250"/>
</dbReference>
<dbReference type="GO" id="GO:0005886">
    <property type="term" value="C:plasma membrane"/>
    <property type="evidence" value="ECO:0007669"/>
    <property type="project" value="TreeGrafter"/>
</dbReference>
<comment type="caution">
    <text evidence="10">The sequence shown here is derived from an EMBL/GenBank/DDBJ whole genome shotgun (WGS) entry which is preliminary data.</text>
</comment>
<name>A0A401GVI5_9APHY</name>
<dbReference type="GO" id="GO:0000007">
    <property type="term" value="F:low-affinity zinc ion transmembrane transporter activity"/>
    <property type="evidence" value="ECO:0007669"/>
    <property type="project" value="TreeGrafter"/>
</dbReference>
<reference evidence="10 11" key="1">
    <citation type="journal article" date="2018" name="Sci. Rep.">
        <title>Genome sequence of the cauliflower mushroom Sparassis crispa (Hanabiratake) and its association with beneficial usage.</title>
        <authorList>
            <person name="Kiyama R."/>
            <person name="Furutani Y."/>
            <person name="Kawaguchi K."/>
            <person name="Nakanishi T."/>
        </authorList>
    </citation>
    <scope>NUCLEOTIDE SEQUENCE [LARGE SCALE GENOMIC DNA]</scope>
</reference>
<dbReference type="EMBL" id="BFAD01000009">
    <property type="protein sequence ID" value="GBE86235.1"/>
    <property type="molecule type" value="Genomic_DNA"/>
</dbReference>
<dbReference type="NCBIfam" id="TIGR00820">
    <property type="entry name" value="zip"/>
    <property type="match status" value="1"/>
</dbReference>
<keyword evidence="6 8" id="KW-0406">Ion transport</keyword>
<comment type="similarity">
    <text evidence="2 8">Belongs to the ZIP transporter (TC 2.A.5) family.</text>
</comment>
<evidence type="ECO:0000256" key="4">
    <source>
        <dbReference type="ARBA" id="ARBA00022692"/>
    </source>
</evidence>
<accession>A0A401GVI5</accession>
<feature type="transmembrane region" description="Helical" evidence="8">
    <location>
        <begin position="119"/>
        <end position="135"/>
    </location>
</feature>
<feature type="compositionally biased region" description="Polar residues" evidence="9">
    <location>
        <begin position="27"/>
        <end position="54"/>
    </location>
</feature>
<protein>
    <submittedName>
        <fullName evidence="10">Zinc-regulated transporter 1</fullName>
    </submittedName>
</protein>
<dbReference type="AlphaFoldDB" id="A0A401GVI5"/>
<organism evidence="10 11">
    <name type="scientific">Sparassis crispa</name>
    <dbReference type="NCBI Taxonomy" id="139825"/>
    <lineage>
        <taxon>Eukaryota</taxon>
        <taxon>Fungi</taxon>
        <taxon>Dikarya</taxon>
        <taxon>Basidiomycota</taxon>
        <taxon>Agaricomycotina</taxon>
        <taxon>Agaricomycetes</taxon>
        <taxon>Polyporales</taxon>
        <taxon>Sparassidaceae</taxon>
        <taxon>Sparassis</taxon>
    </lineage>
</organism>
<dbReference type="RefSeq" id="XP_027617148.1">
    <property type="nucleotide sequence ID" value="XM_027761347.1"/>
</dbReference>
<dbReference type="OrthoDB" id="448280at2759"/>
<feature type="compositionally biased region" description="Basic and acidic residues" evidence="9">
    <location>
        <begin position="1"/>
        <end position="11"/>
    </location>
</feature>
<evidence type="ECO:0000313" key="11">
    <source>
        <dbReference type="Proteomes" id="UP000287166"/>
    </source>
</evidence>
<comment type="subcellular location">
    <subcellularLocation>
        <location evidence="1 8">Membrane</location>
        <topology evidence="1 8">Multi-pass membrane protein</topology>
    </subcellularLocation>
</comment>
<evidence type="ECO:0000313" key="10">
    <source>
        <dbReference type="EMBL" id="GBE86235.1"/>
    </source>
</evidence>
<evidence type="ECO:0000256" key="1">
    <source>
        <dbReference type="ARBA" id="ARBA00004141"/>
    </source>
</evidence>
<evidence type="ECO:0000256" key="7">
    <source>
        <dbReference type="ARBA" id="ARBA00023136"/>
    </source>
</evidence>
<feature type="transmembrane region" description="Helical" evidence="8">
    <location>
        <begin position="362"/>
        <end position="383"/>
    </location>
</feature>
<evidence type="ECO:0000256" key="2">
    <source>
        <dbReference type="ARBA" id="ARBA00006939"/>
    </source>
</evidence>
<feature type="transmembrane region" description="Helical" evidence="8">
    <location>
        <begin position="259"/>
        <end position="282"/>
    </location>
</feature>
<feature type="transmembrane region" description="Helical" evidence="8">
    <location>
        <begin position="288"/>
        <end position="310"/>
    </location>
</feature>
<dbReference type="GO" id="GO:0071578">
    <property type="term" value="P:zinc ion import across plasma membrane"/>
    <property type="evidence" value="ECO:0007669"/>
    <property type="project" value="TreeGrafter"/>
</dbReference>
<keyword evidence="11" id="KW-1185">Reference proteome</keyword>
<dbReference type="Pfam" id="PF02535">
    <property type="entry name" value="Zip"/>
    <property type="match status" value="1"/>
</dbReference>
<dbReference type="InParanoid" id="A0A401GVI5"/>
<proteinExistence type="inferred from homology"/>
<dbReference type="Proteomes" id="UP000287166">
    <property type="component" value="Unassembled WGS sequence"/>
</dbReference>